<gene>
    <name evidence="2" type="ORF">OS493_000686</name>
</gene>
<feature type="domain" description="Integrase core" evidence="1">
    <location>
        <begin position="6"/>
        <end position="103"/>
    </location>
</feature>
<dbReference type="EMBL" id="MU825396">
    <property type="protein sequence ID" value="KAJ7394851.1"/>
    <property type="molecule type" value="Genomic_DNA"/>
</dbReference>
<dbReference type="OrthoDB" id="2686689at2759"/>
<dbReference type="PANTHER" id="PTHR46791">
    <property type="entry name" value="EXPRESSED PROTEIN"/>
    <property type="match status" value="1"/>
</dbReference>
<dbReference type="AlphaFoldDB" id="A0A9X0A7I2"/>
<evidence type="ECO:0000313" key="3">
    <source>
        <dbReference type="Proteomes" id="UP001163046"/>
    </source>
</evidence>
<name>A0A9X0A7I2_9CNID</name>
<dbReference type="InterPro" id="IPR058913">
    <property type="entry name" value="Integrase_dom_put"/>
</dbReference>
<evidence type="ECO:0000313" key="2">
    <source>
        <dbReference type="EMBL" id="KAJ7394851.1"/>
    </source>
</evidence>
<organism evidence="2 3">
    <name type="scientific">Desmophyllum pertusum</name>
    <dbReference type="NCBI Taxonomy" id="174260"/>
    <lineage>
        <taxon>Eukaryota</taxon>
        <taxon>Metazoa</taxon>
        <taxon>Cnidaria</taxon>
        <taxon>Anthozoa</taxon>
        <taxon>Hexacorallia</taxon>
        <taxon>Scleractinia</taxon>
        <taxon>Caryophylliina</taxon>
        <taxon>Caryophylliidae</taxon>
        <taxon>Desmophyllum</taxon>
    </lineage>
</organism>
<sequence length="125" mass="14736">MLNHPNRGPGRGSIIAGKSTHNQRIERLWRDVYADCLSLFYQIFHYLEMHNGLDTDDDIHIWCLHMVYLPMINKHLKTWKAAWVHHPLRTEKNKSPMQLWIGRLHVTQFGQTILSNARDPVTEVN</sequence>
<evidence type="ECO:0000259" key="1">
    <source>
        <dbReference type="Pfam" id="PF24764"/>
    </source>
</evidence>
<dbReference type="Proteomes" id="UP001163046">
    <property type="component" value="Unassembled WGS sequence"/>
</dbReference>
<reference evidence="2" key="1">
    <citation type="submission" date="2023-01" db="EMBL/GenBank/DDBJ databases">
        <title>Genome assembly of the deep-sea coral Lophelia pertusa.</title>
        <authorList>
            <person name="Herrera S."/>
            <person name="Cordes E."/>
        </authorList>
    </citation>
    <scope>NUCLEOTIDE SEQUENCE</scope>
    <source>
        <strain evidence="2">USNM1676648</strain>
        <tissue evidence="2">Polyp</tissue>
    </source>
</reference>
<dbReference type="Pfam" id="PF24764">
    <property type="entry name" value="rva_4"/>
    <property type="match status" value="1"/>
</dbReference>
<keyword evidence="3" id="KW-1185">Reference proteome</keyword>
<dbReference type="PANTHER" id="PTHR46791:SF5">
    <property type="entry name" value="CLR5 DOMAIN-CONTAINING PROTEIN-RELATED"/>
    <property type="match status" value="1"/>
</dbReference>
<protein>
    <recommendedName>
        <fullName evidence="1">Integrase core domain-containing protein</fullName>
    </recommendedName>
</protein>
<comment type="caution">
    <text evidence="2">The sequence shown here is derived from an EMBL/GenBank/DDBJ whole genome shotgun (WGS) entry which is preliminary data.</text>
</comment>
<proteinExistence type="predicted"/>
<accession>A0A9X0A7I2</accession>